<dbReference type="Proteomes" id="UP000230119">
    <property type="component" value="Unassembled WGS sequence"/>
</dbReference>
<dbReference type="EMBL" id="PEVA01000225">
    <property type="protein sequence ID" value="PIV07931.1"/>
    <property type="molecule type" value="Genomic_DNA"/>
</dbReference>
<dbReference type="PANTHER" id="PTHR30304">
    <property type="entry name" value="D-TAGATOSE-1,6-BISPHOSPHATE ALDOLASE"/>
    <property type="match status" value="1"/>
</dbReference>
<dbReference type="GO" id="GO:0005975">
    <property type="term" value="P:carbohydrate metabolic process"/>
    <property type="evidence" value="ECO:0007669"/>
    <property type="project" value="InterPro"/>
</dbReference>
<dbReference type="Gene3D" id="3.20.20.70">
    <property type="entry name" value="Aldolase class I"/>
    <property type="match status" value="1"/>
</dbReference>
<protein>
    <submittedName>
        <fullName evidence="1">Aldolase</fullName>
    </submittedName>
</protein>
<dbReference type="InterPro" id="IPR050246">
    <property type="entry name" value="Class_II_FBP_aldolase"/>
</dbReference>
<dbReference type="Pfam" id="PF01116">
    <property type="entry name" value="F_bP_aldolase"/>
    <property type="match status" value="1"/>
</dbReference>
<reference evidence="2" key="1">
    <citation type="submission" date="2017-09" db="EMBL/GenBank/DDBJ databases">
        <title>Depth-based differentiation of microbial function through sediment-hosted aquifers and enrichment of novel symbionts in the deep terrestrial subsurface.</title>
        <authorList>
            <person name="Probst A.J."/>
            <person name="Ladd B."/>
            <person name="Jarett J.K."/>
            <person name="Geller-Mcgrath D.E."/>
            <person name="Sieber C.M.K."/>
            <person name="Emerson J.B."/>
            <person name="Anantharaman K."/>
            <person name="Thomas B.C."/>
            <person name="Malmstrom R."/>
            <person name="Stieglmeier M."/>
            <person name="Klingl A."/>
            <person name="Woyke T."/>
            <person name="Ryan C.M."/>
            <person name="Banfield J.F."/>
        </authorList>
    </citation>
    <scope>NUCLEOTIDE SEQUENCE [LARGE SCALE GENOMIC DNA]</scope>
</reference>
<dbReference type="InterPro" id="IPR013785">
    <property type="entry name" value="Aldolase_TIM"/>
</dbReference>
<organism evidence="1 2">
    <name type="scientific">Candidatus Roizmanbacteria bacterium CG03_land_8_20_14_0_80_39_12</name>
    <dbReference type="NCBI Taxonomy" id="1974847"/>
    <lineage>
        <taxon>Bacteria</taxon>
        <taxon>Candidatus Roizmaniibacteriota</taxon>
    </lineage>
</organism>
<evidence type="ECO:0000313" key="2">
    <source>
        <dbReference type="Proteomes" id="UP000230119"/>
    </source>
</evidence>
<dbReference type="GO" id="GO:0008270">
    <property type="term" value="F:zinc ion binding"/>
    <property type="evidence" value="ECO:0007669"/>
    <property type="project" value="InterPro"/>
</dbReference>
<dbReference type="AlphaFoldDB" id="A0A2M7BR12"/>
<evidence type="ECO:0000313" key="1">
    <source>
        <dbReference type="EMBL" id="PIV07931.1"/>
    </source>
</evidence>
<dbReference type="SUPFAM" id="SSF51569">
    <property type="entry name" value="Aldolase"/>
    <property type="match status" value="1"/>
</dbReference>
<sequence length="403" mass="45372">MTTIEELVYTSVFNSSEDEKNKSRLEIRKLAEQNGILPASIHDIYMRYGKGELKGFTVPAFNVRNLTFDFSRLLFRLMKEKKVGYAIFEITRGEVGYIGQTHDEFTTTVLTAAIAEEWVGPVYIQADHTQFSAEKYKQDPLGQLEIIKQFIKKAVDAGFYNIDIDASTLVNLEKSSLIDQQQENAKMTAVLLDYIREIEPKGITVSIGGEIGHIGGKNSTVEEYKAFMELVKSQQKSSVGLSKVSVQTGTSHGGIVLPDGTIKQAVVDFSVIESIGKVAKEVYGMGGVVQHGASTLPTTLFHRFPEVETLEIHLATGFQNIIFQHMPTELKKEIYAWLDVNCADERKEGQTDEQFYYKTRKKANGPFKEKIWKMEPSHKQTVMSALEEEVKLILHELKVENTV</sequence>
<proteinExistence type="predicted"/>
<dbReference type="GO" id="GO:0016832">
    <property type="term" value="F:aldehyde-lyase activity"/>
    <property type="evidence" value="ECO:0007669"/>
    <property type="project" value="InterPro"/>
</dbReference>
<accession>A0A2M7BR12</accession>
<comment type="caution">
    <text evidence="1">The sequence shown here is derived from an EMBL/GenBank/DDBJ whole genome shotgun (WGS) entry which is preliminary data.</text>
</comment>
<name>A0A2M7BR12_9BACT</name>
<dbReference type="InterPro" id="IPR000771">
    <property type="entry name" value="FBA_II"/>
</dbReference>
<dbReference type="PANTHER" id="PTHR30304:SF0">
    <property type="entry name" value="D-TAGATOSE-1,6-BISPHOSPHATE ALDOLASE SUBUNIT GATY-RELATED"/>
    <property type="match status" value="1"/>
</dbReference>
<gene>
    <name evidence="1" type="ORF">COS52_05370</name>
</gene>